<feature type="signal peptide" evidence="2">
    <location>
        <begin position="1"/>
        <end position="19"/>
    </location>
</feature>
<evidence type="ECO:0000313" key="4">
    <source>
        <dbReference type="Proteomes" id="UP000193689"/>
    </source>
</evidence>
<dbReference type="GeneID" id="63772570"/>
<gene>
    <name evidence="3" type="ORF">BCR38DRAFT_347618</name>
</gene>
<dbReference type="InParanoid" id="A0A1Y2DQM4"/>
<sequence>MKAFFTLFAFGSLIASTIANPIGTATGLQKRQDEDYSVQEASLNDLFAKIQEQTGAINKTVATAPDSPTDDEANAFAAEIAPQLEAITALLNTATASYSAKRDVVDSRTEKCDKTCIFGVITILIWEILGLVKFLIFKLGLACVLIYLQPLVLALVGLIKALDIVIGSLLFAVGGIVNQLLAAVGLGLLGLS</sequence>
<feature type="transmembrane region" description="Helical" evidence="1">
    <location>
        <begin position="144"/>
        <end position="162"/>
    </location>
</feature>
<feature type="transmembrane region" description="Helical" evidence="1">
    <location>
        <begin position="168"/>
        <end position="191"/>
    </location>
</feature>
<dbReference type="Proteomes" id="UP000193689">
    <property type="component" value="Unassembled WGS sequence"/>
</dbReference>
<feature type="chain" id="PRO_5013186437" evidence="2">
    <location>
        <begin position="20"/>
        <end position="192"/>
    </location>
</feature>
<proteinExistence type="predicted"/>
<keyword evidence="4" id="KW-1185">Reference proteome</keyword>
<dbReference type="AlphaFoldDB" id="A0A1Y2DQM4"/>
<keyword evidence="2" id="KW-0732">Signal</keyword>
<feature type="transmembrane region" description="Helical" evidence="1">
    <location>
        <begin position="117"/>
        <end position="137"/>
    </location>
</feature>
<keyword evidence="1" id="KW-1133">Transmembrane helix</keyword>
<reference evidence="3 4" key="1">
    <citation type="submission" date="2016-07" db="EMBL/GenBank/DDBJ databases">
        <title>Pervasive Adenine N6-methylation of Active Genes in Fungi.</title>
        <authorList>
            <consortium name="DOE Joint Genome Institute"/>
            <person name="Mondo S.J."/>
            <person name="Dannebaum R.O."/>
            <person name="Kuo R.C."/>
            <person name="Labutti K."/>
            <person name="Haridas S."/>
            <person name="Kuo A."/>
            <person name="Salamov A."/>
            <person name="Ahrendt S.R."/>
            <person name="Lipzen A."/>
            <person name="Sullivan W."/>
            <person name="Andreopoulos W.B."/>
            <person name="Clum A."/>
            <person name="Lindquist E."/>
            <person name="Daum C."/>
            <person name="Ramamoorthy G.K."/>
            <person name="Gryganskyi A."/>
            <person name="Culley D."/>
            <person name="Magnuson J.K."/>
            <person name="James T.Y."/>
            <person name="O'Malley M.A."/>
            <person name="Stajich J.E."/>
            <person name="Spatafora J.W."/>
            <person name="Visel A."/>
            <person name="Grigoriev I.V."/>
        </authorList>
    </citation>
    <scope>NUCLEOTIDE SEQUENCE [LARGE SCALE GENOMIC DNA]</scope>
    <source>
        <strain evidence="3 4">CBS 129021</strain>
    </source>
</reference>
<protein>
    <submittedName>
        <fullName evidence="3">Uncharacterized protein</fullName>
    </submittedName>
</protein>
<evidence type="ECO:0000256" key="1">
    <source>
        <dbReference type="SAM" id="Phobius"/>
    </source>
</evidence>
<name>A0A1Y2DQM4_9PEZI</name>
<evidence type="ECO:0000256" key="2">
    <source>
        <dbReference type="SAM" id="SignalP"/>
    </source>
</evidence>
<dbReference type="EMBL" id="MCFJ01000010">
    <property type="protein sequence ID" value="ORY61406.1"/>
    <property type="molecule type" value="Genomic_DNA"/>
</dbReference>
<comment type="caution">
    <text evidence="3">The sequence shown here is derived from an EMBL/GenBank/DDBJ whole genome shotgun (WGS) entry which is preliminary data.</text>
</comment>
<keyword evidence="1" id="KW-0472">Membrane</keyword>
<keyword evidence="1" id="KW-0812">Transmembrane</keyword>
<dbReference type="OrthoDB" id="4751730at2759"/>
<evidence type="ECO:0000313" key="3">
    <source>
        <dbReference type="EMBL" id="ORY61406.1"/>
    </source>
</evidence>
<dbReference type="RefSeq" id="XP_040713483.1">
    <property type="nucleotide sequence ID" value="XM_040856358.1"/>
</dbReference>
<organism evidence="3 4">
    <name type="scientific">Pseudomassariella vexata</name>
    <dbReference type="NCBI Taxonomy" id="1141098"/>
    <lineage>
        <taxon>Eukaryota</taxon>
        <taxon>Fungi</taxon>
        <taxon>Dikarya</taxon>
        <taxon>Ascomycota</taxon>
        <taxon>Pezizomycotina</taxon>
        <taxon>Sordariomycetes</taxon>
        <taxon>Xylariomycetidae</taxon>
        <taxon>Amphisphaeriales</taxon>
        <taxon>Pseudomassariaceae</taxon>
        <taxon>Pseudomassariella</taxon>
    </lineage>
</organism>
<accession>A0A1Y2DQM4</accession>